<dbReference type="InterPro" id="IPR012340">
    <property type="entry name" value="NA-bd_OB-fold"/>
</dbReference>
<evidence type="ECO:0000259" key="6">
    <source>
        <dbReference type="Pfam" id="PF09103"/>
    </source>
</evidence>
<evidence type="ECO:0000256" key="1">
    <source>
        <dbReference type="ARBA" id="ARBA00004245"/>
    </source>
</evidence>
<dbReference type="SUPFAM" id="SSF81872">
    <property type="entry name" value="BRCA2 helical domain"/>
    <property type="match status" value="1"/>
</dbReference>
<dbReference type="Pfam" id="PF05856">
    <property type="entry name" value="ARPC4"/>
    <property type="match status" value="1"/>
</dbReference>
<evidence type="ECO:0000256" key="4">
    <source>
        <dbReference type="ARBA" id="ARBA00023212"/>
    </source>
</evidence>
<evidence type="ECO:0000313" key="9">
    <source>
        <dbReference type="Proteomes" id="UP001141327"/>
    </source>
</evidence>
<dbReference type="PANTHER" id="PTHR11289:SF0">
    <property type="entry name" value="BREAST CANCER TYPE 2 SUSCEPTIBILITY PROTEIN"/>
    <property type="match status" value="1"/>
</dbReference>
<dbReference type="Proteomes" id="UP001141327">
    <property type="component" value="Unassembled WGS sequence"/>
</dbReference>
<dbReference type="Pfam" id="PF09169">
    <property type="entry name" value="BRCA-2_helical"/>
    <property type="match status" value="1"/>
</dbReference>
<name>A0ABQ8UVG5_9EUKA</name>
<dbReference type="InterPro" id="IPR036315">
    <property type="entry name" value="BRCA2_hlx_sf"/>
</dbReference>
<evidence type="ECO:0000259" key="7">
    <source>
        <dbReference type="Pfam" id="PF09169"/>
    </source>
</evidence>
<dbReference type="PANTHER" id="PTHR11289">
    <property type="entry name" value="BREAST CANCER TYPE 2 SUSCEPTIBILITY PROTEIN BRCA2"/>
    <property type="match status" value="1"/>
</dbReference>
<feature type="domain" description="BRCA2 OB1" evidence="6">
    <location>
        <begin position="180"/>
        <end position="370"/>
    </location>
</feature>
<dbReference type="InterPro" id="IPR008384">
    <property type="entry name" value="ARPC4"/>
</dbReference>
<feature type="domain" description="Breast cancer type 2 susceptibility protein helical" evidence="7">
    <location>
        <begin position="108"/>
        <end position="173"/>
    </location>
</feature>
<feature type="compositionally biased region" description="Low complexity" evidence="5">
    <location>
        <begin position="253"/>
        <end position="280"/>
    </location>
</feature>
<dbReference type="InterPro" id="IPR015252">
    <property type="entry name" value="BRCA2_hlx"/>
</dbReference>
<evidence type="ECO:0000256" key="5">
    <source>
        <dbReference type="SAM" id="MobiDB-lite"/>
    </source>
</evidence>
<accession>A0ABQ8UVG5</accession>
<dbReference type="SUPFAM" id="SSF50249">
    <property type="entry name" value="Nucleic acid-binding proteins"/>
    <property type="match status" value="1"/>
</dbReference>
<keyword evidence="9" id="KW-1185">Reference proteome</keyword>
<comment type="caution">
    <text evidence="8">The sequence shown here is derived from an EMBL/GenBank/DDBJ whole genome shotgun (WGS) entry which is preliminary data.</text>
</comment>
<keyword evidence="3" id="KW-0009">Actin-binding</keyword>
<reference evidence="8" key="1">
    <citation type="journal article" date="2022" name="bioRxiv">
        <title>Genomics of Preaxostyla Flagellates Illuminates Evolutionary Transitions and the Path Towards Mitochondrial Loss.</title>
        <authorList>
            <person name="Novak L.V.F."/>
            <person name="Treitli S.C."/>
            <person name="Pyrih J."/>
            <person name="Halakuc P."/>
            <person name="Pipaliya S.V."/>
            <person name="Vacek V."/>
            <person name="Brzon O."/>
            <person name="Soukal P."/>
            <person name="Eme L."/>
            <person name="Dacks J.B."/>
            <person name="Karnkowska A."/>
            <person name="Elias M."/>
            <person name="Hampl V."/>
        </authorList>
    </citation>
    <scope>NUCLEOTIDE SEQUENCE</scope>
    <source>
        <strain evidence="8">RCP-MX</strain>
    </source>
</reference>
<sequence>MVGDFDDSLSQELPPLQVTLASIFGAAAEGPAANRLTAGWARGGRRGRPAWRDYPELLRLHVPPHAVHLTSQGAADYRFPTSLHPQWARWLAAAGQPPTDWYGPAECHALLVARGVVRPDLCTERWTRNHWRWVLWKAAAMERAMPTQCGGRLFRPEHVTGQIAARSVCYHREVGQGKRSALKRIIERDEFASRPLVLCVAALLRVPEAPLLEGPFDEPPRAVVEAIAKAAAAAAESRGSADEDGDTGEGEATTRSPPTADPAAAPSGAPTGEAAAAIPPAAAPPQQEERFGLVELTDGWYGVSALLDAHLTRLLQQGRIRPGTKLFLMGAEMAGGEQSVSPLDLVESTHMRLFMNGTRPARWDARLGFRDTMLVTTIPSIKPGGGMVPHLEVCVQRVYPPVYVERTGKRPRKGADPEDEAPNEEVKTIRCARGEELAILEFEKRATRRREEMADQCEREAERREVEIARIRDLEKQSRMRETIRIEIQQRMETELQAATLAPYLNCIRATLDAALCVTNFGSQVVERHNKPEVEARWSKEVVLNPILIARNEKEQCLIETSVNSVRVSIKIKQTDEMDVLLTKKFTSFLMRRADSFIVLRRKPIEGYDISFLITNFHLEFLKKDKLIDFIIGFMEDVDREISALKISMNARGRIVAFNFLKNFTQ</sequence>
<organism evidence="8 9">
    <name type="scientific">Paratrimastix pyriformis</name>
    <dbReference type="NCBI Taxonomy" id="342808"/>
    <lineage>
        <taxon>Eukaryota</taxon>
        <taxon>Metamonada</taxon>
        <taxon>Preaxostyla</taxon>
        <taxon>Paratrimastigidae</taxon>
        <taxon>Paratrimastix</taxon>
    </lineage>
</organism>
<dbReference type="Pfam" id="PF09103">
    <property type="entry name" value="BRCA-2_OB1"/>
    <property type="match status" value="1"/>
</dbReference>
<comment type="subcellular location">
    <subcellularLocation>
        <location evidence="1">Cytoplasm</location>
        <location evidence="1">Cytoskeleton</location>
    </subcellularLocation>
</comment>
<keyword evidence="4" id="KW-0206">Cytoskeleton</keyword>
<evidence type="ECO:0000313" key="8">
    <source>
        <dbReference type="EMBL" id="KAJ4461555.1"/>
    </source>
</evidence>
<evidence type="ECO:0000256" key="2">
    <source>
        <dbReference type="ARBA" id="ARBA00022490"/>
    </source>
</evidence>
<dbReference type="InterPro" id="IPR015187">
    <property type="entry name" value="BRCA2_OB_1"/>
</dbReference>
<dbReference type="InterPro" id="IPR015525">
    <property type="entry name" value="BRCA2"/>
</dbReference>
<dbReference type="InterPro" id="IPR034666">
    <property type="entry name" value="ARPC2/4"/>
</dbReference>
<keyword evidence="2" id="KW-0963">Cytoplasm</keyword>
<proteinExistence type="predicted"/>
<protein>
    <submittedName>
        <fullName evidence="8">Actin-related protein 2/3 complex subunit 4</fullName>
    </submittedName>
</protein>
<dbReference type="EMBL" id="JAPMOS010000007">
    <property type="protein sequence ID" value="KAJ4461555.1"/>
    <property type="molecule type" value="Genomic_DNA"/>
</dbReference>
<gene>
    <name evidence="8" type="ORF">PAPYR_2149</name>
</gene>
<dbReference type="Gene3D" id="3.30.1460.20">
    <property type="match status" value="1"/>
</dbReference>
<dbReference type="Gene3D" id="2.40.50.140">
    <property type="entry name" value="Nucleic acid-binding proteins"/>
    <property type="match status" value="2"/>
</dbReference>
<feature type="region of interest" description="Disordered" evidence="5">
    <location>
        <begin position="234"/>
        <end position="286"/>
    </location>
</feature>
<evidence type="ECO:0000256" key="3">
    <source>
        <dbReference type="ARBA" id="ARBA00023203"/>
    </source>
</evidence>
<dbReference type="SUPFAM" id="SSF69645">
    <property type="entry name" value="Arp2/3 complex subunits"/>
    <property type="match status" value="1"/>
</dbReference>